<evidence type="ECO:0000313" key="3">
    <source>
        <dbReference type="Proteomes" id="UP000030669"/>
    </source>
</evidence>
<feature type="compositionally biased region" description="Pro residues" evidence="1">
    <location>
        <begin position="142"/>
        <end position="157"/>
    </location>
</feature>
<feature type="region of interest" description="Disordered" evidence="1">
    <location>
        <begin position="102"/>
        <end position="157"/>
    </location>
</feature>
<feature type="compositionally biased region" description="Low complexity" evidence="1">
    <location>
        <begin position="125"/>
        <end position="134"/>
    </location>
</feature>
<protein>
    <submittedName>
        <fullName evidence="2">Uncharacterized protein</fullName>
    </submittedName>
</protein>
<dbReference type="GeneID" id="19299188"/>
<gene>
    <name evidence="2" type="ORF">GLOTRDRAFT_110295</name>
</gene>
<sequence>HVPSRVPPPVPDVSIQWQTPPPGYKRVGSVTADQKAAVPSSSEWKPTSVAPLPPVAGPLGNPLGIRPSVCPTVWNGVTPKKSVPPKGPAAFSTNKKPVVVGAGWPFTRHHSSGSVTQANSPTPSPSTTTTSATSYKQGTPPDNVPLPLPTPGSSPRH</sequence>
<reference evidence="2 3" key="1">
    <citation type="journal article" date="2012" name="Science">
        <title>The Paleozoic origin of enzymatic lignin decomposition reconstructed from 31 fungal genomes.</title>
        <authorList>
            <person name="Floudas D."/>
            <person name="Binder M."/>
            <person name="Riley R."/>
            <person name="Barry K."/>
            <person name="Blanchette R.A."/>
            <person name="Henrissat B."/>
            <person name="Martinez A.T."/>
            <person name="Otillar R."/>
            <person name="Spatafora J.W."/>
            <person name="Yadav J.S."/>
            <person name="Aerts A."/>
            <person name="Benoit I."/>
            <person name="Boyd A."/>
            <person name="Carlson A."/>
            <person name="Copeland A."/>
            <person name="Coutinho P.M."/>
            <person name="de Vries R.P."/>
            <person name="Ferreira P."/>
            <person name="Findley K."/>
            <person name="Foster B."/>
            <person name="Gaskell J."/>
            <person name="Glotzer D."/>
            <person name="Gorecki P."/>
            <person name="Heitman J."/>
            <person name="Hesse C."/>
            <person name="Hori C."/>
            <person name="Igarashi K."/>
            <person name="Jurgens J.A."/>
            <person name="Kallen N."/>
            <person name="Kersten P."/>
            <person name="Kohler A."/>
            <person name="Kuees U."/>
            <person name="Kumar T.K.A."/>
            <person name="Kuo A."/>
            <person name="LaButti K."/>
            <person name="Larrondo L.F."/>
            <person name="Lindquist E."/>
            <person name="Ling A."/>
            <person name="Lombard V."/>
            <person name="Lucas S."/>
            <person name="Lundell T."/>
            <person name="Martin R."/>
            <person name="McLaughlin D.J."/>
            <person name="Morgenstern I."/>
            <person name="Morin E."/>
            <person name="Murat C."/>
            <person name="Nagy L.G."/>
            <person name="Nolan M."/>
            <person name="Ohm R.A."/>
            <person name="Patyshakuliyeva A."/>
            <person name="Rokas A."/>
            <person name="Ruiz-Duenas F.J."/>
            <person name="Sabat G."/>
            <person name="Salamov A."/>
            <person name="Samejima M."/>
            <person name="Schmutz J."/>
            <person name="Slot J.C."/>
            <person name="St John F."/>
            <person name="Stenlid J."/>
            <person name="Sun H."/>
            <person name="Sun S."/>
            <person name="Syed K."/>
            <person name="Tsang A."/>
            <person name="Wiebenga A."/>
            <person name="Young D."/>
            <person name="Pisabarro A."/>
            <person name="Eastwood D.C."/>
            <person name="Martin F."/>
            <person name="Cullen D."/>
            <person name="Grigoriev I.V."/>
            <person name="Hibbett D.S."/>
        </authorList>
    </citation>
    <scope>NUCLEOTIDE SEQUENCE [LARGE SCALE GENOMIC DNA]</scope>
    <source>
        <strain evidence="2 3">ATCC 11539</strain>
    </source>
</reference>
<dbReference type="RefSeq" id="XP_007863774.1">
    <property type="nucleotide sequence ID" value="XM_007865583.1"/>
</dbReference>
<dbReference type="STRING" id="670483.S7RV58"/>
<feature type="compositionally biased region" description="Pro residues" evidence="1">
    <location>
        <begin position="1"/>
        <end position="11"/>
    </location>
</feature>
<dbReference type="HOGENOM" id="CLU_1682079_0_0_1"/>
<name>S7RV58_GLOTA</name>
<proteinExistence type="predicted"/>
<feature type="non-terminal residue" evidence="2">
    <location>
        <position position="1"/>
    </location>
</feature>
<dbReference type="AlphaFoldDB" id="S7RV58"/>
<feature type="region of interest" description="Disordered" evidence="1">
    <location>
        <begin position="1"/>
        <end position="49"/>
    </location>
</feature>
<evidence type="ECO:0000256" key="1">
    <source>
        <dbReference type="SAM" id="MobiDB-lite"/>
    </source>
</evidence>
<dbReference type="OrthoDB" id="10677157at2759"/>
<dbReference type="KEGG" id="gtr:GLOTRDRAFT_110295"/>
<keyword evidence="3" id="KW-1185">Reference proteome</keyword>
<dbReference type="EMBL" id="KB469298">
    <property type="protein sequence ID" value="EPQ58655.1"/>
    <property type="molecule type" value="Genomic_DNA"/>
</dbReference>
<organism evidence="2 3">
    <name type="scientific">Gloeophyllum trabeum (strain ATCC 11539 / FP-39264 / Madison 617)</name>
    <name type="common">Brown rot fungus</name>
    <dbReference type="NCBI Taxonomy" id="670483"/>
    <lineage>
        <taxon>Eukaryota</taxon>
        <taxon>Fungi</taxon>
        <taxon>Dikarya</taxon>
        <taxon>Basidiomycota</taxon>
        <taxon>Agaricomycotina</taxon>
        <taxon>Agaricomycetes</taxon>
        <taxon>Gloeophyllales</taxon>
        <taxon>Gloeophyllaceae</taxon>
        <taxon>Gloeophyllum</taxon>
    </lineage>
</organism>
<dbReference type="Proteomes" id="UP000030669">
    <property type="component" value="Unassembled WGS sequence"/>
</dbReference>
<evidence type="ECO:0000313" key="2">
    <source>
        <dbReference type="EMBL" id="EPQ58655.1"/>
    </source>
</evidence>
<accession>S7RV58</accession>
<feature type="non-terminal residue" evidence="2">
    <location>
        <position position="157"/>
    </location>
</feature>